<organism evidence="2 3">
    <name type="scientific">Dreissena polymorpha</name>
    <name type="common">Zebra mussel</name>
    <name type="synonym">Mytilus polymorpha</name>
    <dbReference type="NCBI Taxonomy" id="45954"/>
    <lineage>
        <taxon>Eukaryota</taxon>
        <taxon>Metazoa</taxon>
        <taxon>Spiralia</taxon>
        <taxon>Lophotrochozoa</taxon>
        <taxon>Mollusca</taxon>
        <taxon>Bivalvia</taxon>
        <taxon>Autobranchia</taxon>
        <taxon>Heteroconchia</taxon>
        <taxon>Euheterodonta</taxon>
        <taxon>Imparidentia</taxon>
        <taxon>Neoheterodontei</taxon>
        <taxon>Myida</taxon>
        <taxon>Dreissenoidea</taxon>
        <taxon>Dreissenidae</taxon>
        <taxon>Dreissena</taxon>
    </lineage>
</organism>
<keyword evidence="1" id="KW-0472">Membrane</keyword>
<gene>
    <name evidence="2" type="ORF">DPMN_176062</name>
</gene>
<dbReference type="EMBL" id="JAIWYP010000009">
    <property type="protein sequence ID" value="KAH3774676.1"/>
    <property type="molecule type" value="Genomic_DNA"/>
</dbReference>
<evidence type="ECO:0000256" key="1">
    <source>
        <dbReference type="SAM" id="Phobius"/>
    </source>
</evidence>
<sequence>MFRTATIEDQAGRVEEALGICRSGYTLFQICQRFQRNIVAAALVTSILFLRFSIIYTENIQRRNLQLKRLEINPDVETRSLIRKLTTTLVAQPTPTSLSPDLLAVTPQPELDKLINASSKAKYLVTINGKYLFENPESCSSVKSLSVLIIVHTAPDHFEKRLAIRRTWANVLPQVRGFPSGLPFRAGRGFGASNETRSGVQRVTRHAAMGPPRFLPKSH</sequence>
<dbReference type="Proteomes" id="UP000828390">
    <property type="component" value="Unassembled WGS sequence"/>
</dbReference>
<protein>
    <recommendedName>
        <fullName evidence="4">Hexosyltransferase</fullName>
    </recommendedName>
</protein>
<evidence type="ECO:0000313" key="2">
    <source>
        <dbReference type="EMBL" id="KAH3774676.1"/>
    </source>
</evidence>
<keyword evidence="1" id="KW-1133">Transmembrane helix</keyword>
<reference evidence="2" key="2">
    <citation type="submission" date="2020-11" db="EMBL/GenBank/DDBJ databases">
        <authorList>
            <person name="McCartney M.A."/>
            <person name="Auch B."/>
            <person name="Kono T."/>
            <person name="Mallez S."/>
            <person name="Becker A."/>
            <person name="Gohl D.M."/>
            <person name="Silverstein K.A.T."/>
            <person name="Koren S."/>
            <person name="Bechman K.B."/>
            <person name="Herman A."/>
            <person name="Abrahante J.E."/>
            <person name="Garbe J."/>
        </authorList>
    </citation>
    <scope>NUCLEOTIDE SEQUENCE</scope>
    <source>
        <strain evidence="2">Duluth1</strain>
        <tissue evidence="2">Whole animal</tissue>
    </source>
</reference>
<proteinExistence type="predicted"/>
<evidence type="ECO:0000313" key="3">
    <source>
        <dbReference type="Proteomes" id="UP000828390"/>
    </source>
</evidence>
<keyword evidence="1" id="KW-0812">Transmembrane</keyword>
<feature type="transmembrane region" description="Helical" evidence="1">
    <location>
        <begin position="38"/>
        <end position="56"/>
    </location>
</feature>
<evidence type="ECO:0008006" key="4">
    <source>
        <dbReference type="Google" id="ProtNLM"/>
    </source>
</evidence>
<dbReference type="AlphaFoldDB" id="A0A9D4E7M5"/>
<reference evidence="2" key="1">
    <citation type="journal article" date="2019" name="bioRxiv">
        <title>The Genome of the Zebra Mussel, Dreissena polymorpha: A Resource for Invasive Species Research.</title>
        <authorList>
            <person name="McCartney M.A."/>
            <person name="Auch B."/>
            <person name="Kono T."/>
            <person name="Mallez S."/>
            <person name="Zhang Y."/>
            <person name="Obille A."/>
            <person name="Becker A."/>
            <person name="Abrahante J.E."/>
            <person name="Garbe J."/>
            <person name="Badalamenti J.P."/>
            <person name="Herman A."/>
            <person name="Mangelson H."/>
            <person name="Liachko I."/>
            <person name="Sullivan S."/>
            <person name="Sone E.D."/>
            <person name="Koren S."/>
            <person name="Silverstein K.A.T."/>
            <person name="Beckman K.B."/>
            <person name="Gohl D.M."/>
        </authorList>
    </citation>
    <scope>NUCLEOTIDE SEQUENCE</scope>
    <source>
        <strain evidence="2">Duluth1</strain>
        <tissue evidence="2">Whole animal</tissue>
    </source>
</reference>
<name>A0A9D4E7M5_DREPO</name>
<accession>A0A9D4E7M5</accession>
<comment type="caution">
    <text evidence="2">The sequence shown here is derived from an EMBL/GenBank/DDBJ whole genome shotgun (WGS) entry which is preliminary data.</text>
</comment>
<keyword evidence="3" id="KW-1185">Reference proteome</keyword>